<name>A0A915DCQ3_9BILA</name>
<evidence type="ECO:0000313" key="1">
    <source>
        <dbReference type="Proteomes" id="UP000887574"/>
    </source>
</evidence>
<organism evidence="1 2">
    <name type="scientific">Ditylenchus dipsaci</name>
    <dbReference type="NCBI Taxonomy" id="166011"/>
    <lineage>
        <taxon>Eukaryota</taxon>
        <taxon>Metazoa</taxon>
        <taxon>Ecdysozoa</taxon>
        <taxon>Nematoda</taxon>
        <taxon>Chromadorea</taxon>
        <taxon>Rhabditida</taxon>
        <taxon>Tylenchina</taxon>
        <taxon>Tylenchomorpha</taxon>
        <taxon>Sphaerularioidea</taxon>
        <taxon>Anguinidae</taxon>
        <taxon>Anguininae</taxon>
        <taxon>Ditylenchus</taxon>
    </lineage>
</organism>
<evidence type="ECO:0000313" key="2">
    <source>
        <dbReference type="WBParaSite" id="jg18042"/>
    </source>
</evidence>
<protein>
    <submittedName>
        <fullName evidence="2">Uncharacterized protein</fullName>
    </submittedName>
</protein>
<dbReference type="AlphaFoldDB" id="A0A915DCQ3"/>
<accession>A0A915DCQ3</accession>
<dbReference type="Proteomes" id="UP000887574">
    <property type="component" value="Unplaced"/>
</dbReference>
<proteinExistence type="predicted"/>
<reference evidence="2" key="1">
    <citation type="submission" date="2022-11" db="UniProtKB">
        <authorList>
            <consortium name="WormBaseParasite"/>
        </authorList>
    </citation>
    <scope>IDENTIFICATION</scope>
</reference>
<dbReference type="WBParaSite" id="jg18042">
    <property type="protein sequence ID" value="jg18042"/>
    <property type="gene ID" value="jg18042"/>
</dbReference>
<sequence length="143" mass="16411">MSDDEYEEVEMHPKKTFKRKTTILLNNWRRNQANGTSETFESQKIQVGATAKFDSELDAFDAIVSPGTPGNQTLCSNCRLEDKKKPVKMVTRSSLSPTTAWRECYTCQNVRRSIAQNAKLFCYGHRSRNNDANVYLANDFFEK</sequence>
<keyword evidence="1" id="KW-1185">Reference proteome</keyword>